<keyword evidence="6" id="KW-0378">Hydrolase</keyword>
<dbReference type="UniPathway" id="UPA00143"/>
<evidence type="ECO:0000256" key="5">
    <source>
        <dbReference type="ARBA" id="ARBA00022723"/>
    </source>
</evidence>
<evidence type="ECO:0000256" key="3">
    <source>
        <dbReference type="ARBA" id="ARBA00012483"/>
    </source>
</evidence>
<dbReference type="EMBL" id="OIVN01006331">
    <property type="protein sequence ID" value="SPD30753.1"/>
    <property type="molecule type" value="Genomic_DNA"/>
</dbReference>
<dbReference type="CDD" id="cd09272">
    <property type="entry name" value="RNase_HI_RT_Ty1"/>
    <property type="match status" value="1"/>
</dbReference>
<dbReference type="CDD" id="cd14482">
    <property type="entry name" value="SPX_BAH1-like"/>
    <property type="match status" value="1"/>
</dbReference>
<dbReference type="InterPro" id="IPR054722">
    <property type="entry name" value="PolX-like_BBD"/>
</dbReference>
<keyword evidence="4" id="KW-0808">Transferase</keyword>
<gene>
    <name evidence="12" type="ORF">FSB_LOCUS58635</name>
</gene>
<evidence type="ECO:0000256" key="8">
    <source>
        <dbReference type="ARBA" id="ARBA00022786"/>
    </source>
</evidence>
<dbReference type="PANTHER" id="PTHR46764:SF1">
    <property type="entry name" value="E3 UBIQUITIN-PROTEIN LIGASE NLA"/>
    <property type="match status" value="1"/>
</dbReference>
<dbReference type="InterPro" id="IPR017907">
    <property type="entry name" value="Znf_RING_CS"/>
</dbReference>
<proteinExistence type="predicted"/>
<dbReference type="InterPro" id="IPR004331">
    <property type="entry name" value="SPX_dom"/>
</dbReference>
<keyword evidence="5" id="KW-0479">Metal-binding</keyword>
<dbReference type="PROSITE" id="PS51382">
    <property type="entry name" value="SPX"/>
    <property type="match status" value="1"/>
</dbReference>
<dbReference type="InterPro" id="IPR033326">
    <property type="entry name" value="BAH1"/>
</dbReference>
<dbReference type="SUPFAM" id="SSF57850">
    <property type="entry name" value="RING/U-box"/>
    <property type="match status" value="1"/>
</dbReference>
<dbReference type="PROSITE" id="PS00518">
    <property type="entry name" value="ZF_RING_1"/>
    <property type="match status" value="1"/>
</dbReference>
<dbReference type="Gene3D" id="3.30.40.10">
    <property type="entry name" value="Zinc/RING finger domain, C3HC4 (zinc finger)"/>
    <property type="match status" value="1"/>
</dbReference>
<dbReference type="GO" id="GO:0004190">
    <property type="term" value="F:aspartic-type endopeptidase activity"/>
    <property type="evidence" value="ECO:0007669"/>
    <property type="project" value="UniProtKB-KW"/>
</dbReference>
<dbReference type="SMART" id="SM00184">
    <property type="entry name" value="RING"/>
    <property type="match status" value="1"/>
</dbReference>
<dbReference type="GO" id="GO:0016567">
    <property type="term" value="P:protein ubiquitination"/>
    <property type="evidence" value="ECO:0007669"/>
    <property type="project" value="UniProtKB-UniPathway"/>
</dbReference>
<dbReference type="Pfam" id="PF07727">
    <property type="entry name" value="RVT_2"/>
    <property type="match status" value="1"/>
</dbReference>
<comment type="pathway">
    <text evidence="2">Protein modification; protein ubiquitination.</text>
</comment>
<keyword evidence="8" id="KW-0833">Ubl conjugation pathway</keyword>
<dbReference type="InterPro" id="IPR043502">
    <property type="entry name" value="DNA/RNA_pol_sf"/>
</dbReference>
<protein>
    <recommendedName>
        <fullName evidence="3">RING-type E3 ubiquitin transferase</fullName>
        <ecNumber evidence="3">2.3.2.27</ecNumber>
    </recommendedName>
</protein>
<evidence type="ECO:0000256" key="6">
    <source>
        <dbReference type="ARBA" id="ARBA00022750"/>
    </source>
</evidence>
<dbReference type="Pfam" id="PF25597">
    <property type="entry name" value="SH3_retrovirus"/>
    <property type="match status" value="1"/>
</dbReference>
<dbReference type="InterPro" id="IPR013083">
    <property type="entry name" value="Znf_RING/FYVE/PHD"/>
</dbReference>
<accession>A0A2N9J2S9</accession>
<organism evidence="12">
    <name type="scientific">Fagus sylvatica</name>
    <name type="common">Beechnut</name>
    <dbReference type="NCBI Taxonomy" id="28930"/>
    <lineage>
        <taxon>Eukaryota</taxon>
        <taxon>Viridiplantae</taxon>
        <taxon>Streptophyta</taxon>
        <taxon>Embryophyta</taxon>
        <taxon>Tracheophyta</taxon>
        <taxon>Spermatophyta</taxon>
        <taxon>Magnoliopsida</taxon>
        <taxon>eudicotyledons</taxon>
        <taxon>Gunneridae</taxon>
        <taxon>Pentapetalae</taxon>
        <taxon>rosids</taxon>
        <taxon>fabids</taxon>
        <taxon>Fagales</taxon>
        <taxon>Fagaceae</taxon>
        <taxon>Fagus</taxon>
    </lineage>
</organism>
<evidence type="ECO:0000256" key="10">
    <source>
        <dbReference type="SAM" id="MobiDB-lite"/>
    </source>
</evidence>
<feature type="domain" description="SPX" evidence="11">
    <location>
        <begin position="1"/>
        <end position="151"/>
    </location>
</feature>
<keyword evidence="7" id="KW-0863">Zinc-finger</keyword>
<evidence type="ECO:0000256" key="2">
    <source>
        <dbReference type="ARBA" id="ARBA00004906"/>
    </source>
</evidence>
<evidence type="ECO:0000256" key="1">
    <source>
        <dbReference type="ARBA" id="ARBA00000900"/>
    </source>
</evidence>
<dbReference type="InterPro" id="IPR057670">
    <property type="entry name" value="SH3_retrovirus"/>
</dbReference>
<comment type="catalytic activity">
    <reaction evidence="1">
        <text>S-ubiquitinyl-[E2 ubiquitin-conjugating enzyme]-L-cysteine + [acceptor protein]-L-lysine = [E2 ubiquitin-conjugating enzyme]-L-cysteine + N(6)-ubiquitinyl-[acceptor protein]-L-lysine.</text>
        <dbReference type="EC" id="2.3.2.27"/>
    </reaction>
</comment>
<feature type="compositionally biased region" description="Gly residues" evidence="10">
    <location>
        <begin position="479"/>
        <end position="490"/>
    </location>
</feature>
<dbReference type="InterPro" id="IPR001841">
    <property type="entry name" value="Znf_RING"/>
</dbReference>
<dbReference type="GO" id="GO:0061630">
    <property type="term" value="F:ubiquitin protein ligase activity"/>
    <property type="evidence" value="ECO:0007669"/>
    <property type="project" value="UniProtKB-EC"/>
</dbReference>
<name>A0A2N9J2S9_FAGSY</name>
<dbReference type="Pfam" id="PF22936">
    <property type="entry name" value="Pol_BBD"/>
    <property type="match status" value="1"/>
</dbReference>
<keyword evidence="6" id="KW-0645">Protease</keyword>
<reference evidence="12" key="1">
    <citation type="submission" date="2018-02" db="EMBL/GenBank/DDBJ databases">
        <authorList>
            <person name="Cohen D.B."/>
            <person name="Kent A.D."/>
        </authorList>
    </citation>
    <scope>NUCLEOTIDE SEQUENCE</scope>
</reference>
<evidence type="ECO:0000259" key="11">
    <source>
        <dbReference type="PROSITE" id="PS51382"/>
    </source>
</evidence>
<evidence type="ECO:0000313" key="12">
    <source>
        <dbReference type="EMBL" id="SPD30753.1"/>
    </source>
</evidence>
<evidence type="ECO:0000256" key="4">
    <source>
        <dbReference type="ARBA" id="ARBA00022679"/>
    </source>
</evidence>
<keyword evidence="6" id="KW-0064">Aspartyl protease</keyword>
<dbReference type="GO" id="GO:0008270">
    <property type="term" value="F:zinc ion binding"/>
    <property type="evidence" value="ECO:0007669"/>
    <property type="project" value="UniProtKB-KW"/>
</dbReference>
<dbReference type="PANTHER" id="PTHR46764">
    <property type="entry name" value="E3 UBIQUITIN-PROTEIN LIGASE BAH1"/>
    <property type="match status" value="1"/>
</dbReference>
<feature type="region of interest" description="Disordered" evidence="10">
    <location>
        <begin position="458"/>
        <end position="493"/>
    </location>
</feature>
<keyword evidence="9" id="KW-0862">Zinc</keyword>
<dbReference type="SUPFAM" id="SSF56672">
    <property type="entry name" value="DNA/RNA polymerases"/>
    <property type="match status" value="1"/>
</dbReference>
<evidence type="ECO:0000256" key="9">
    <source>
        <dbReference type="ARBA" id="ARBA00022833"/>
    </source>
</evidence>
<sequence>MKFCKTYQEYMQGQEKKLPGIGFKKLKKILKKCRSDLQCHNGIDGVLDNHTCPDHCPVCDGTFFPSLLKEMSEVVGCFNERAQKLLELHLASGFRKYLMWFQGKLHKNHVALNQEGKDLVNYALINAIAFRKILKKYDKVHYSKKGQAFKSQAQSMHIEILQSPWLCELMALHINLRESKINSRKAPALFEACSLTFNDDKPSLTCELFDSVKIDIDLTCSICLTTRHRRWSSWTLSAHQVLPVTISASSHTVSAHQALLVTISASRTLLAHQASPTRWVSVAPLAPLDLNLSVSVAPLTPPALGGSQFPLELQLSVLISLWVSRRQWVSVAPPAPLSLAGAFLPLVVLGLLSCSCTLTVVWGDCSVEEYFSLLQGMWDELNVYQPLSTNLQKQQKYWEEFRVAKFLSGLKLDLDLIRSQILFGKDIPTVSETYALVRRIAISSSGVKDKRSALVGHYDTPQGERGDYSSRWGTHNGRGSRGGRSGGGGRGPRKCTHCGRTNHTLDFCWKLHGKPAWANHATVDGDNSTPISEEQVLISKAEYDSILQRASSSSMVALGNTCLHSSSSPPWVIDSGASDHMTGNSSLLSNISNPCSPFSVTVANGTKTPVQGIGRSPFEILFADKSSFSVPLKVFGCVSFVHNLNPSRDKLDPRAHKCIFLGYSRTQKGYRCYNPSLQKHFVSADVTFFEDVPYYSPQGRQLQESILSSPIIPTPIPFAPQTPRISQVHVRHRHQGVPLVPPLVESPPLLPSFSSTSVDPPLPQSTSDLDLPIALRKISSIVVPKSYREALSHPGWRKAMEEEMHALDLNHTWDLVHKLTAANFDWPLYQLDVKNAFLHGDLNETVYMAQLPRFESKGECVCHLKKSIYGLKQSPRAWFDKFSKAVVSYGMTRNQADYSVFFKKTKIGIVILVVYVDDIVITKSDKEGIQILINHLNSSSLTKYLGKLRYFLGIEVARSKARISLFQRKYTLDILQDTGYLGSKPVATPMESNLKLMPDEGDFIDDPDTYRRLVGKLIYLTITRPDISYAVSVVSQFMTSPRVPHMNIVIRILKYLKNALGRGLFYRSSGHLRIEGYTDADSAESPSDRKSTTGYCTFIGGNLVTWRSKKQSVVARSNAEAEYRAMAHTTCELTWLRTVLQEFGLLTQGPTPLYCDNQAAIHIASNPVFHERTKHIKVDCHFVRSKVESKDIITLFVPSGSQLANIFTKALSKNAIDSICSKLGVIDIYSPSLRGSVDTVFDPVSLTCGHIFCFLCACSSASVSIVDGLEAAEPKGKCPLCREAGVYEGAVHLDELCILLSRSCNEYWEERLQTERVERVRLIKQHWDNQTMTLTGI</sequence>
<evidence type="ECO:0000256" key="7">
    <source>
        <dbReference type="ARBA" id="ARBA00022771"/>
    </source>
</evidence>
<dbReference type="InterPro" id="IPR013103">
    <property type="entry name" value="RVT_2"/>
</dbReference>
<dbReference type="EC" id="2.3.2.27" evidence="3"/>